<accession>A0ABQ6EX48</accession>
<dbReference type="Pfam" id="PF03992">
    <property type="entry name" value="ABM"/>
    <property type="match status" value="1"/>
</dbReference>
<dbReference type="InterPro" id="IPR011008">
    <property type="entry name" value="Dimeric_a/b-barrel"/>
</dbReference>
<keyword evidence="3" id="KW-1185">Reference proteome</keyword>
<dbReference type="InterPro" id="IPR050744">
    <property type="entry name" value="AI-2_Isomerase_LsrG"/>
</dbReference>
<dbReference type="PANTHER" id="PTHR33336:SF15">
    <property type="entry name" value="ABM DOMAIN-CONTAINING PROTEIN"/>
    <property type="match status" value="1"/>
</dbReference>
<dbReference type="SUPFAM" id="SSF54909">
    <property type="entry name" value="Dimeric alpha+beta barrel"/>
    <property type="match status" value="1"/>
</dbReference>
<feature type="domain" description="ABM" evidence="1">
    <location>
        <begin position="2"/>
        <end position="90"/>
    </location>
</feature>
<proteinExistence type="predicted"/>
<protein>
    <submittedName>
        <fullName evidence="2">Antibiotic biosynthesis monooxygenase</fullName>
    </submittedName>
</protein>
<sequence length="94" mass="10915">MIHLTATFEAKPSKENTLKELLLSMIKPTQKEAGCVRYTLLRDSNNPLIFQFQEQFINQAAFESHCNEPHYLNLIDSLESLLVKDPIITFYEQL</sequence>
<keyword evidence="2" id="KW-0560">Oxidoreductase</keyword>
<dbReference type="Proteomes" id="UP001157138">
    <property type="component" value="Unassembled WGS sequence"/>
</dbReference>
<keyword evidence="2" id="KW-0503">Monooxygenase</keyword>
<dbReference type="PANTHER" id="PTHR33336">
    <property type="entry name" value="QUINOL MONOOXYGENASE YGIN-RELATED"/>
    <property type="match status" value="1"/>
</dbReference>
<dbReference type="EMBL" id="BSPW01000024">
    <property type="protein sequence ID" value="GLT17646.1"/>
    <property type="molecule type" value="Genomic_DNA"/>
</dbReference>
<dbReference type="GO" id="GO:0004497">
    <property type="term" value="F:monooxygenase activity"/>
    <property type="evidence" value="ECO:0007669"/>
    <property type="project" value="UniProtKB-KW"/>
</dbReference>
<gene>
    <name evidence="2" type="ORF">GCM10007938_14240</name>
</gene>
<evidence type="ECO:0000313" key="2">
    <source>
        <dbReference type="EMBL" id="GLT17646.1"/>
    </source>
</evidence>
<dbReference type="InterPro" id="IPR007138">
    <property type="entry name" value="ABM_dom"/>
</dbReference>
<dbReference type="Gene3D" id="3.30.70.100">
    <property type="match status" value="1"/>
</dbReference>
<organism evidence="2 3">
    <name type="scientific">Vibrio zhanjiangensis</name>
    <dbReference type="NCBI Taxonomy" id="1046128"/>
    <lineage>
        <taxon>Bacteria</taxon>
        <taxon>Pseudomonadati</taxon>
        <taxon>Pseudomonadota</taxon>
        <taxon>Gammaproteobacteria</taxon>
        <taxon>Vibrionales</taxon>
        <taxon>Vibrionaceae</taxon>
        <taxon>Vibrio</taxon>
    </lineage>
</organism>
<comment type="caution">
    <text evidence="2">The sequence shown here is derived from an EMBL/GenBank/DDBJ whole genome shotgun (WGS) entry which is preliminary data.</text>
</comment>
<evidence type="ECO:0000259" key="1">
    <source>
        <dbReference type="PROSITE" id="PS51725"/>
    </source>
</evidence>
<reference evidence="3" key="1">
    <citation type="journal article" date="2019" name="Int. J. Syst. Evol. Microbiol.">
        <title>The Global Catalogue of Microorganisms (GCM) 10K type strain sequencing project: providing services to taxonomists for standard genome sequencing and annotation.</title>
        <authorList>
            <consortium name="The Broad Institute Genomics Platform"/>
            <consortium name="The Broad Institute Genome Sequencing Center for Infectious Disease"/>
            <person name="Wu L."/>
            <person name="Ma J."/>
        </authorList>
    </citation>
    <scope>NUCLEOTIDE SEQUENCE [LARGE SCALE GENOMIC DNA]</scope>
    <source>
        <strain evidence="3">NBRC 108723</strain>
    </source>
</reference>
<name>A0ABQ6EX48_9VIBR</name>
<dbReference type="RefSeq" id="WP_284191545.1">
    <property type="nucleotide sequence ID" value="NZ_BSPW01000024.1"/>
</dbReference>
<dbReference type="PROSITE" id="PS51725">
    <property type="entry name" value="ABM"/>
    <property type="match status" value="1"/>
</dbReference>
<evidence type="ECO:0000313" key="3">
    <source>
        <dbReference type="Proteomes" id="UP001157138"/>
    </source>
</evidence>